<dbReference type="Gene3D" id="3.30.70.1290">
    <property type="entry name" value="Transposase IS200-like"/>
    <property type="match status" value="1"/>
</dbReference>
<reference evidence="3" key="1">
    <citation type="submission" date="2016-10" db="EMBL/GenBank/DDBJ databases">
        <authorList>
            <person name="Varghese N."/>
        </authorList>
    </citation>
    <scope>NUCLEOTIDE SEQUENCE [LARGE SCALE GENOMIC DNA]</scope>
    <source>
        <strain evidence="3">HL 19</strain>
    </source>
</reference>
<dbReference type="PANTHER" id="PTHR36966:SF1">
    <property type="entry name" value="REP-ASSOCIATED TYROSINE TRANSPOSASE"/>
    <property type="match status" value="1"/>
</dbReference>
<dbReference type="InterPro" id="IPR036515">
    <property type="entry name" value="Transposase_17_sf"/>
</dbReference>
<evidence type="ECO:0000313" key="2">
    <source>
        <dbReference type="EMBL" id="SCX76340.1"/>
    </source>
</evidence>
<dbReference type="EMBL" id="FMUN01000001">
    <property type="protein sequence ID" value="SCX76340.1"/>
    <property type="molecule type" value="Genomic_DNA"/>
</dbReference>
<organism evidence="2 3">
    <name type="scientific">Thiohalorhabdus denitrificans</name>
    <dbReference type="NCBI Taxonomy" id="381306"/>
    <lineage>
        <taxon>Bacteria</taxon>
        <taxon>Pseudomonadati</taxon>
        <taxon>Pseudomonadota</taxon>
        <taxon>Gammaproteobacteria</taxon>
        <taxon>Thiohalorhabdales</taxon>
        <taxon>Thiohalorhabdaceae</taxon>
        <taxon>Thiohalorhabdus</taxon>
    </lineage>
</organism>
<dbReference type="Proteomes" id="UP000183104">
    <property type="component" value="Unassembled WGS sequence"/>
</dbReference>
<dbReference type="SUPFAM" id="SSF143422">
    <property type="entry name" value="Transposase IS200-like"/>
    <property type="match status" value="1"/>
</dbReference>
<accession>A0A1G5AEQ3</accession>
<name>A0A1G5AEQ3_9GAMM</name>
<evidence type="ECO:0000259" key="1">
    <source>
        <dbReference type="SMART" id="SM01321"/>
    </source>
</evidence>
<keyword evidence="3" id="KW-1185">Reference proteome</keyword>
<dbReference type="PANTHER" id="PTHR36966">
    <property type="entry name" value="REP-ASSOCIATED TYROSINE TRANSPOSASE"/>
    <property type="match status" value="1"/>
</dbReference>
<gene>
    <name evidence="2" type="ORF">SAMN05661077_0304</name>
</gene>
<evidence type="ECO:0000313" key="3">
    <source>
        <dbReference type="Proteomes" id="UP000183104"/>
    </source>
</evidence>
<protein>
    <submittedName>
        <fullName evidence="2">REP element-mobilizing transposase RayT</fullName>
    </submittedName>
</protein>
<dbReference type="NCBIfam" id="NF047646">
    <property type="entry name" value="REP_Tyr_transpos"/>
    <property type="match status" value="1"/>
</dbReference>
<dbReference type="Pfam" id="PF01797">
    <property type="entry name" value="Y1_Tnp"/>
    <property type="match status" value="1"/>
</dbReference>
<dbReference type="AlphaFoldDB" id="A0A1G5AEQ3"/>
<dbReference type="STRING" id="381306.AN478_12745"/>
<dbReference type="GO" id="GO:0006313">
    <property type="term" value="P:DNA transposition"/>
    <property type="evidence" value="ECO:0007669"/>
    <property type="project" value="InterPro"/>
</dbReference>
<dbReference type="SMART" id="SM01321">
    <property type="entry name" value="Y1_Tnp"/>
    <property type="match status" value="1"/>
</dbReference>
<proteinExistence type="predicted"/>
<dbReference type="GO" id="GO:0043565">
    <property type="term" value="F:sequence-specific DNA binding"/>
    <property type="evidence" value="ECO:0007669"/>
    <property type="project" value="TreeGrafter"/>
</dbReference>
<dbReference type="InterPro" id="IPR052715">
    <property type="entry name" value="RAYT_transposase"/>
</dbReference>
<dbReference type="GO" id="GO:0004803">
    <property type="term" value="F:transposase activity"/>
    <property type="evidence" value="ECO:0007669"/>
    <property type="project" value="InterPro"/>
</dbReference>
<dbReference type="InterPro" id="IPR002686">
    <property type="entry name" value="Transposase_17"/>
</dbReference>
<feature type="domain" description="Transposase IS200-like" evidence="1">
    <location>
        <begin position="33"/>
        <end position="149"/>
    </location>
</feature>
<sequence>MVLLWERPVAATERGLQMPEKGYHRLRRGRYSEPGRAYLLTTVTAGREALFESLPLARSLVACLRVPHNRGEVRSLAFVVMPDHLHWLVQLERPLSLTALMRSVKTYSAQRINTFRGTKGVPVWQRGFHDRAVRKEEDLRALARYVIANPLRAGLVERIEDYPHWDAAWLDGKGRVI</sequence>